<evidence type="ECO:0000313" key="2">
    <source>
        <dbReference type="EMBL" id="ADP78133.1"/>
    </source>
</evidence>
<dbReference type="Gene3D" id="3.40.50.150">
    <property type="entry name" value="Vaccinia Virus protein VP39"/>
    <property type="match status" value="1"/>
</dbReference>
<sequence length="449" mass="47651">MVAPAETAAVRPTPPTHSYSVTCEWSGSTGVGYDRYSRAHVGHAPPAATAVRLSSDPAFRGDPSLLNPEQLVVLAAASCQLLAFLAIAARARVDVRDYQDTGSAVMTEDGRGGGAITEITLRPRITVVTDATEERLRRLAQLAHEQCFIAASLNCPVNVSPTFEILTPYAFRDTDTAARRLALVSDVFDPGSRAFIHDRVRAAGLSDVRLAVDLGCGPGHTTRLLAAATGAARTVGLDASTAFVATAVGTEPVSAQGGGLSADGATELAFLRHDVSRLPFPAQARKADVVYARLLLPHLVDVTDAIGGWITQVAPHGLLLLDEVESIDTDQPALAAYLDHARHLLAARGTTLHAGRLVNTALHDLAAHSPGTSFEVEYNATEPVRPPVPAAAEMFGLNLAVWRDDPLYRDRQPELDRLAADLAALAAGPEHDGHITWTMRRVAVRRLAG</sequence>
<reference evidence="2 3" key="1">
    <citation type="submission" date="2010-10" db="EMBL/GenBank/DDBJ databases">
        <title>Complete sequence of Frankia sp. EuI1c.</title>
        <authorList>
            <consortium name="US DOE Joint Genome Institute"/>
            <person name="Lucas S."/>
            <person name="Copeland A."/>
            <person name="Lapidus A."/>
            <person name="Cheng J.-F."/>
            <person name="Bruce D."/>
            <person name="Goodwin L."/>
            <person name="Pitluck S."/>
            <person name="Chertkov O."/>
            <person name="Detter J.C."/>
            <person name="Han C."/>
            <person name="Tapia R."/>
            <person name="Land M."/>
            <person name="Hauser L."/>
            <person name="Jeffries C."/>
            <person name="Kyrpides N."/>
            <person name="Ivanova N."/>
            <person name="Mikhailova N."/>
            <person name="Beauchemin N."/>
            <person name="Sen A."/>
            <person name="Sur S.A."/>
            <person name="Gtari M."/>
            <person name="Wall L."/>
            <person name="Tisa L."/>
            <person name="Woyke T."/>
        </authorList>
    </citation>
    <scope>NUCLEOTIDE SEQUENCE [LARGE SCALE GENOMIC DNA]</scope>
    <source>
        <strain evidence="3">DSM 45817 / CECT 9037 / EuI1c</strain>
    </source>
</reference>
<dbReference type="CDD" id="cd02440">
    <property type="entry name" value="AdoMet_MTases"/>
    <property type="match status" value="1"/>
</dbReference>
<dbReference type="InterPro" id="IPR013216">
    <property type="entry name" value="Methyltransf_11"/>
</dbReference>
<dbReference type="InterPro" id="IPR052707">
    <property type="entry name" value="OsmC_Ohr_Peroxiredoxin"/>
</dbReference>
<dbReference type="GO" id="GO:0008757">
    <property type="term" value="F:S-adenosylmethionine-dependent methyltransferase activity"/>
    <property type="evidence" value="ECO:0007669"/>
    <property type="project" value="InterPro"/>
</dbReference>
<name>E3J295_PSEI1</name>
<dbReference type="PANTHER" id="PTHR42830">
    <property type="entry name" value="OSMOTICALLY INDUCIBLE FAMILY PROTEIN"/>
    <property type="match status" value="1"/>
</dbReference>
<accession>E3J295</accession>
<dbReference type="AlphaFoldDB" id="E3J295"/>
<proteinExistence type="predicted"/>
<dbReference type="Gene3D" id="3.30.300.20">
    <property type="match status" value="1"/>
</dbReference>
<dbReference type="SUPFAM" id="SSF53335">
    <property type="entry name" value="S-adenosyl-L-methionine-dependent methyltransferases"/>
    <property type="match status" value="1"/>
</dbReference>
<dbReference type="InParanoid" id="E3J295"/>
<dbReference type="PANTHER" id="PTHR42830:SF2">
    <property type="entry name" value="OSMC_OHR FAMILY PROTEIN"/>
    <property type="match status" value="1"/>
</dbReference>
<evidence type="ECO:0000259" key="1">
    <source>
        <dbReference type="Pfam" id="PF08241"/>
    </source>
</evidence>
<dbReference type="RefSeq" id="WP_013421256.1">
    <property type="nucleotide sequence ID" value="NC_014666.1"/>
</dbReference>
<dbReference type="EMBL" id="CP002299">
    <property type="protein sequence ID" value="ADP78133.1"/>
    <property type="molecule type" value="Genomic_DNA"/>
</dbReference>
<gene>
    <name evidence="2" type="ordered locus">FraEuI1c_0045</name>
</gene>
<dbReference type="InterPro" id="IPR003718">
    <property type="entry name" value="OsmC/Ohr_fam"/>
</dbReference>
<dbReference type="STRING" id="298654.FraEuI1c_0045"/>
<dbReference type="eggNOG" id="COG1764">
    <property type="taxonomic scope" value="Bacteria"/>
</dbReference>
<dbReference type="InterPro" id="IPR036102">
    <property type="entry name" value="OsmC/Ohrsf"/>
</dbReference>
<dbReference type="SUPFAM" id="SSF82784">
    <property type="entry name" value="OsmC-like"/>
    <property type="match status" value="1"/>
</dbReference>
<dbReference type="Proteomes" id="UP000002484">
    <property type="component" value="Chromosome"/>
</dbReference>
<protein>
    <submittedName>
        <fullName evidence="2">OsmC family protein</fullName>
    </submittedName>
</protein>
<dbReference type="InterPro" id="IPR029063">
    <property type="entry name" value="SAM-dependent_MTases_sf"/>
</dbReference>
<dbReference type="Pfam" id="PF02566">
    <property type="entry name" value="OsmC"/>
    <property type="match status" value="1"/>
</dbReference>
<dbReference type="Pfam" id="PF08241">
    <property type="entry name" value="Methyltransf_11"/>
    <property type="match status" value="1"/>
</dbReference>
<keyword evidence="3" id="KW-1185">Reference proteome</keyword>
<organism evidence="2 3">
    <name type="scientific">Pseudofrankia inefficax (strain DSM 45817 / CECT 9037 / DDB 130130 / EuI1c)</name>
    <name type="common">Frankia inefficax</name>
    <dbReference type="NCBI Taxonomy" id="298654"/>
    <lineage>
        <taxon>Bacteria</taxon>
        <taxon>Bacillati</taxon>
        <taxon>Actinomycetota</taxon>
        <taxon>Actinomycetes</taxon>
        <taxon>Frankiales</taxon>
        <taxon>Frankiaceae</taxon>
        <taxon>Pseudofrankia</taxon>
    </lineage>
</organism>
<dbReference type="KEGG" id="fri:FraEuI1c_0045"/>
<dbReference type="InterPro" id="IPR015946">
    <property type="entry name" value="KH_dom-like_a/b"/>
</dbReference>
<dbReference type="HOGENOM" id="CLU_673959_0_0_11"/>
<evidence type="ECO:0000313" key="3">
    <source>
        <dbReference type="Proteomes" id="UP000002484"/>
    </source>
</evidence>
<feature type="domain" description="Methyltransferase type 11" evidence="1">
    <location>
        <begin position="212"/>
        <end position="320"/>
    </location>
</feature>
<dbReference type="eggNOG" id="COG4106">
    <property type="taxonomic scope" value="Bacteria"/>
</dbReference>